<dbReference type="InterPro" id="IPR007110">
    <property type="entry name" value="Ig-like_dom"/>
</dbReference>
<evidence type="ECO:0000256" key="1">
    <source>
        <dbReference type="ARBA" id="ARBA00023319"/>
    </source>
</evidence>
<dbReference type="PROSITE" id="PS00290">
    <property type="entry name" value="IG_MHC"/>
    <property type="match status" value="1"/>
</dbReference>
<keyword evidence="2" id="KW-0812">Transmembrane</keyword>
<dbReference type="EMBL" id="JAUCMX010000016">
    <property type="protein sequence ID" value="KAK3520861.1"/>
    <property type="molecule type" value="Genomic_DNA"/>
</dbReference>
<dbReference type="Gene3D" id="2.60.40.10">
    <property type="entry name" value="Immunoglobulins"/>
    <property type="match status" value="1"/>
</dbReference>
<protein>
    <recommendedName>
        <fullName evidence="3">Ig-like domain-containing protein</fullName>
    </recommendedName>
</protein>
<feature type="domain" description="Ig-like" evidence="3">
    <location>
        <begin position="11"/>
        <end position="92"/>
    </location>
</feature>
<sequence length="149" mass="17040">MSHVSVDIQHPEVHITPPSTRDMLIQRSGDLVCTAVGEPGFTQIKWLSGDKELPSLKDSNLHMKTTIKAITKINYTEWSNGSTFTCQVYHNSFPLEFKKFNFKREDEIFHHEMETDEDNMANTALTFVFLFIFSLFYSIGVTSIGVTRS</sequence>
<dbReference type="Pfam" id="PF07654">
    <property type="entry name" value="C1-set"/>
    <property type="match status" value="1"/>
</dbReference>
<dbReference type="Proteomes" id="UP001274896">
    <property type="component" value="Unassembled WGS sequence"/>
</dbReference>
<dbReference type="SUPFAM" id="SSF48726">
    <property type="entry name" value="Immunoglobulin"/>
    <property type="match status" value="1"/>
</dbReference>
<dbReference type="AlphaFoldDB" id="A0AAE0QHB9"/>
<dbReference type="PROSITE" id="PS50835">
    <property type="entry name" value="IG_LIKE"/>
    <property type="match status" value="1"/>
</dbReference>
<reference evidence="4" key="1">
    <citation type="submission" date="2023-06" db="EMBL/GenBank/DDBJ databases">
        <title>Male Hemibagrus guttatus genome.</title>
        <authorList>
            <person name="Bian C."/>
        </authorList>
    </citation>
    <scope>NUCLEOTIDE SEQUENCE</scope>
    <source>
        <strain evidence="4">Male_cb2023</strain>
        <tissue evidence="4">Muscle</tissue>
    </source>
</reference>
<evidence type="ECO:0000256" key="2">
    <source>
        <dbReference type="SAM" id="Phobius"/>
    </source>
</evidence>
<evidence type="ECO:0000313" key="5">
    <source>
        <dbReference type="Proteomes" id="UP001274896"/>
    </source>
</evidence>
<keyword evidence="2" id="KW-0472">Membrane</keyword>
<dbReference type="InterPro" id="IPR003006">
    <property type="entry name" value="Ig/MHC_CS"/>
</dbReference>
<name>A0AAE0QHB9_9TELE</name>
<keyword evidence="5" id="KW-1185">Reference proteome</keyword>
<proteinExistence type="predicted"/>
<organism evidence="4 5">
    <name type="scientific">Hemibagrus guttatus</name>
    <dbReference type="NCBI Taxonomy" id="175788"/>
    <lineage>
        <taxon>Eukaryota</taxon>
        <taxon>Metazoa</taxon>
        <taxon>Chordata</taxon>
        <taxon>Craniata</taxon>
        <taxon>Vertebrata</taxon>
        <taxon>Euteleostomi</taxon>
        <taxon>Actinopterygii</taxon>
        <taxon>Neopterygii</taxon>
        <taxon>Teleostei</taxon>
        <taxon>Ostariophysi</taxon>
        <taxon>Siluriformes</taxon>
        <taxon>Bagridae</taxon>
        <taxon>Hemibagrus</taxon>
    </lineage>
</organism>
<dbReference type="InterPro" id="IPR003597">
    <property type="entry name" value="Ig_C1-set"/>
</dbReference>
<keyword evidence="2" id="KW-1133">Transmembrane helix</keyword>
<dbReference type="InterPro" id="IPR013783">
    <property type="entry name" value="Ig-like_fold"/>
</dbReference>
<evidence type="ECO:0000313" key="4">
    <source>
        <dbReference type="EMBL" id="KAK3520861.1"/>
    </source>
</evidence>
<dbReference type="InterPro" id="IPR036179">
    <property type="entry name" value="Ig-like_dom_sf"/>
</dbReference>
<keyword evidence="1" id="KW-0393">Immunoglobulin domain</keyword>
<gene>
    <name evidence="4" type="ORF">QTP70_034720</name>
</gene>
<evidence type="ECO:0000259" key="3">
    <source>
        <dbReference type="PROSITE" id="PS50835"/>
    </source>
</evidence>
<accession>A0AAE0QHB9</accession>
<feature type="non-terminal residue" evidence="4">
    <location>
        <position position="1"/>
    </location>
</feature>
<comment type="caution">
    <text evidence="4">The sequence shown here is derived from an EMBL/GenBank/DDBJ whole genome shotgun (WGS) entry which is preliminary data.</text>
</comment>
<feature type="transmembrane region" description="Helical" evidence="2">
    <location>
        <begin position="124"/>
        <end position="146"/>
    </location>
</feature>